<reference evidence="2" key="1">
    <citation type="journal article" date="2022" name="bioRxiv">
        <title>Sequencing and chromosome-scale assembly of the giantPleurodeles waltlgenome.</title>
        <authorList>
            <person name="Brown T."/>
            <person name="Elewa A."/>
            <person name="Iarovenko S."/>
            <person name="Subramanian E."/>
            <person name="Araus A.J."/>
            <person name="Petzold A."/>
            <person name="Susuki M."/>
            <person name="Suzuki K.-i.T."/>
            <person name="Hayashi T."/>
            <person name="Toyoda A."/>
            <person name="Oliveira C."/>
            <person name="Osipova E."/>
            <person name="Leigh N.D."/>
            <person name="Simon A."/>
            <person name="Yun M.H."/>
        </authorList>
    </citation>
    <scope>NUCLEOTIDE SEQUENCE</scope>
    <source>
        <strain evidence="2">20211129_DDA</strain>
        <tissue evidence="2">Liver</tissue>
    </source>
</reference>
<dbReference type="Proteomes" id="UP001066276">
    <property type="component" value="Chromosome 7"/>
</dbReference>
<evidence type="ECO:0000256" key="1">
    <source>
        <dbReference type="SAM" id="MobiDB-lite"/>
    </source>
</evidence>
<protein>
    <submittedName>
        <fullName evidence="2">Uncharacterized protein</fullName>
    </submittedName>
</protein>
<evidence type="ECO:0000313" key="3">
    <source>
        <dbReference type="Proteomes" id="UP001066276"/>
    </source>
</evidence>
<organism evidence="2 3">
    <name type="scientific">Pleurodeles waltl</name>
    <name type="common">Iberian ribbed newt</name>
    <dbReference type="NCBI Taxonomy" id="8319"/>
    <lineage>
        <taxon>Eukaryota</taxon>
        <taxon>Metazoa</taxon>
        <taxon>Chordata</taxon>
        <taxon>Craniata</taxon>
        <taxon>Vertebrata</taxon>
        <taxon>Euteleostomi</taxon>
        <taxon>Amphibia</taxon>
        <taxon>Batrachia</taxon>
        <taxon>Caudata</taxon>
        <taxon>Salamandroidea</taxon>
        <taxon>Salamandridae</taxon>
        <taxon>Pleurodelinae</taxon>
        <taxon>Pleurodeles</taxon>
    </lineage>
</organism>
<dbReference type="AlphaFoldDB" id="A0AAV7PGP0"/>
<evidence type="ECO:0000313" key="2">
    <source>
        <dbReference type="EMBL" id="KAJ1126959.1"/>
    </source>
</evidence>
<sequence>MRLCPYTSDLYTGFPGSQFLASSAVFLGDRVLLEDSAAFFQQLWSQLRPNLKYWKTRRVCSGRVSAGLLLCRQVCVVAVFYLGRKGRKSTPPPGEAGSSVQRGARGHTPMCLGPRLVATSSGSLRREPRARRPGCRSAAAPAGLLVPRLLLMSMCLLRCDRAI</sequence>
<name>A0AAV7PGP0_PLEWA</name>
<dbReference type="EMBL" id="JANPWB010000011">
    <property type="protein sequence ID" value="KAJ1126959.1"/>
    <property type="molecule type" value="Genomic_DNA"/>
</dbReference>
<comment type="caution">
    <text evidence="2">The sequence shown here is derived from an EMBL/GenBank/DDBJ whole genome shotgun (WGS) entry which is preliminary data.</text>
</comment>
<accession>A0AAV7PGP0</accession>
<gene>
    <name evidence="2" type="ORF">NDU88_005365</name>
</gene>
<keyword evidence="3" id="KW-1185">Reference proteome</keyword>
<feature type="region of interest" description="Disordered" evidence="1">
    <location>
        <begin position="87"/>
        <end position="112"/>
    </location>
</feature>
<proteinExistence type="predicted"/>